<protein>
    <recommendedName>
        <fullName evidence="5">SAC domain-containing protein</fullName>
    </recommendedName>
</protein>
<dbReference type="InParanoid" id="A8Q3I3"/>
<dbReference type="OMA" id="INHWSSH"/>
<feature type="compositionally biased region" description="Polar residues" evidence="4">
    <location>
        <begin position="132"/>
        <end position="148"/>
    </location>
</feature>
<dbReference type="PANTHER" id="PTHR45738">
    <property type="entry name" value="POLYPHOSPHOINOSITIDE PHOSPHATASE"/>
    <property type="match status" value="1"/>
</dbReference>
<keyword evidence="7" id="KW-1185">Reference proteome</keyword>
<evidence type="ECO:0000256" key="3">
    <source>
        <dbReference type="ARBA" id="ARBA00023136"/>
    </source>
</evidence>
<feature type="region of interest" description="Disordered" evidence="4">
    <location>
        <begin position="107"/>
        <end position="158"/>
    </location>
</feature>
<organism evidence="6 7">
    <name type="scientific">Malassezia globosa (strain ATCC MYA-4612 / CBS 7966)</name>
    <name type="common">Dandruff-associated fungus</name>
    <dbReference type="NCBI Taxonomy" id="425265"/>
    <lineage>
        <taxon>Eukaryota</taxon>
        <taxon>Fungi</taxon>
        <taxon>Dikarya</taxon>
        <taxon>Basidiomycota</taxon>
        <taxon>Ustilaginomycotina</taxon>
        <taxon>Malasseziomycetes</taxon>
        <taxon>Malasseziales</taxon>
        <taxon>Malasseziaceae</taxon>
        <taxon>Malassezia</taxon>
    </lineage>
</organism>
<dbReference type="InterPro" id="IPR002013">
    <property type="entry name" value="SAC_dom"/>
</dbReference>
<dbReference type="Pfam" id="PF02383">
    <property type="entry name" value="Syja_N"/>
    <property type="match status" value="1"/>
</dbReference>
<comment type="caution">
    <text evidence="6">The sequence shown here is derived from an EMBL/GenBank/DDBJ whole genome shotgun (WGS) entry which is preliminary data.</text>
</comment>
<keyword evidence="2" id="KW-0378">Hydrolase</keyword>
<dbReference type="PANTHER" id="PTHR45738:SF5">
    <property type="entry name" value="POLYPHOSPHOINOSITIDE PHOSPHATASE"/>
    <property type="match status" value="1"/>
</dbReference>
<dbReference type="AlphaFoldDB" id="A8Q3I3"/>
<keyword evidence="3" id="KW-0472">Membrane</keyword>
<comment type="subcellular location">
    <subcellularLocation>
        <location evidence="1">Endomembrane system</location>
    </subcellularLocation>
</comment>
<dbReference type="Proteomes" id="UP000008837">
    <property type="component" value="Unassembled WGS sequence"/>
</dbReference>
<evidence type="ECO:0000313" key="6">
    <source>
        <dbReference type="EMBL" id="EDP43401.1"/>
    </source>
</evidence>
<dbReference type="GO" id="GO:0012505">
    <property type="term" value="C:endomembrane system"/>
    <property type="evidence" value="ECO:0007669"/>
    <property type="project" value="UniProtKB-SubCell"/>
</dbReference>
<dbReference type="STRING" id="425265.A8Q3I3"/>
<dbReference type="PROSITE" id="PS50275">
    <property type="entry name" value="SAC"/>
    <property type="match status" value="1"/>
</dbReference>
<feature type="domain" description="SAC" evidence="5">
    <location>
        <begin position="422"/>
        <end position="813"/>
    </location>
</feature>
<gene>
    <name evidence="6" type="ORF">MGL_2411</name>
</gene>
<evidence type="ECO:0000256" key="1">
    <source>
        <dbReference type="ARBA" id="ARBA00004308"/>
    </source>
</evidence>
<dbReference type="EMBL" id="AAYY01000008">
    <property type="protein sequence ID" value="EDP43401.1"/>
    <property type="molecule type" value="Genomic_DNA"/>
</dbReference>
<reference evidence="6 7" key="1">
    <citation type="journal article" date="2007" name="Proc. Natl. Acad. Sci. U.S.A.">
        <title>Dandruff-associated Malassezia genomes reveal convergent and divergent virulence traits shared with plant and human fungal pathogens.</title>
        <authorList>
            <person name="Xu J."/>
            <person name="Saunders C.W."/>
            <person name="Hu P."/>
            <person name="Grant R.A."/>
            <person name="Boekhout T."/>
            <person name="Kuramae E.E."/>
            <person name="Kronstad J.W."/>
            <person name="Deangelis Y.M."/>
            <person name="Reeder N.L."/>
            <person name="Johnstone K.R."/>
            <person name="Leland M."/>
            <person name="Fieno A.M."/>
            <person name="Begley W.M."/>
            <person name="Sun Y."/>
            <person name="Lacey M.P."/>
            <person name="Chaudhary T."/>
            <person name="Keough T."/>
            <person name="Chu L."/>
            <person name="Sears R."/>
            <person name="Yuan B."/>
            <person name="Dawson T.L.Jr."/>
        </authorList>
    </citation>
    <scope>NUCLEOTIDE SEQUENCE [LARGE SCALE GENOMIC DNA]</scope>
    <source>
        <strain evidence="7">ATCC MYA-4612 / CBS 7966</strain>
    </source>
</reference>
<dbReference type="GO" id="GO:0043813">
    <property type="term" value="F:phosphatidylinositol-3,5-bisphosphate 5-phosphatase activity"/>
    <property type="evidence" value="ECO:0007669"/>
    <property type="project" value="InterPro"/>
</dbReference>
<feature type="region of interest" description="Disordered" evidence="4">
    <location>
        <begin position="240"/>
        <end position="305"/>
    </location>
</feature>
<dbReference type="KEGG" id="mgl:MGL_2411"/>
<dbReference type="GO" id="GO:0046856">
    <property type="term" value="P:phosphatidylinositol dephosphorylation"/>
    <property type="evidence" value="ECO:0007669"/>
    <property type="project" value="InterPro"/>
</dbReference>
<dbReference type="FunCoup" id="A8Q3I3">
    <property type="interactions" value="562"/>
</dbReference>
<dbReference type="OrthoDB" id="405996at2759"/>
<proteinExistence type="predicted"/>
<feature type="compositionally biased region" description="Polar residues" evidence="4">
    <location>
        <begin position="114"/>
        <end position="123"/>
    </location>
</feature>
<dbReference type="RefSeq" id="XP_001730615.1">
    <property type="nucleotide sequence ID" value="XM_001730563.1"/>
</dbReference>
<accession>A8Q3I3</accession>
<name>A8Q3I3_MALGO</name>
<dbReference type="GeneID" id="5854922"/>
<dbReference type="VEuPathDB" id="FungiDB:MGL_2411"/>
<evidence type="ECO:0000313" key="7">
    <source>
        <dbReference type="Proteomes" id="UP000008837"/>
    </source>
</evidence>
<evidence type="ECO:0000256" key="4">
    <source>
        <dbReference type="SAM" id="MobiDB-lite"/>
    </source>
</evidence>
<feature type="region of interest" description="Disordered" evidence="4">
    <location>
        <begin position="166"/>
        <end position="185"/>
    </location>
</feature>
<evidence type="ECO:0000256" key="2">
    <source>
        <dbReference type="ARBA" id="ARBA00022801"/>
    </source>
</evidence>
<dbReference type="InterPro" id="IPR043573">
    <property type="entry name" value="Fig4-like"/>
</dbReference>
<evidence type="ECO:0000259" key="5">
    <source>
        <dbReference type="PROSITE" id="PS50275"/>
    </source>
</evidence>
<feature type="compositionally biased region" description="Polar residues" evidence="4">
    <location>
        <begin position="272"/>
        <end position="296"/>
    </location>
</feature>
<sequence>MYDGVVSKDNVSGSDVNTCMIASMSGDSAALPVLLAQSEQNPPPKTILKDPNPHLHGADHEWTERPGDLMRFTLYKSREYYYCVYTSSDQKRYRILRIHRIPPFLSQEKDERLAQNSELTPPVSSKPHEQPGPQSTESPPTQPKSSTRPTRHKRGKSLSSVVLSIADGPDDVLPKPATTPSGTLSSEITELASSLVPEHATSVPGGPESAGGKYLGLYDADVLQLRLTSEWKHYIGATADSPARDAQSATPERTVRPISDLGSQRSPKRSQPRTTNQPLSGASSNVQPSVSESADSPSKLDPSMDPTQEAAWALQVSAYSTEHTPPNVMHELLSTIFDGTSESTRCKEVGRYFGIVGFVRFTAGYYMVLISKRSVVSLIGGHYIYHCDETQVLPVCHSHVLNSVSGRPMSRDARESQLLRSFSQVDLSKNFYFSYTYDLTRTLQENMTGPRAQAQLFSTKAWGYKDKFMWNYRLLEPAFGECRDVDLNTYVHPSIHAKRQWIVPLVHGFADQAKLNVLGTAIYVSLIARRSRHFAGARFYKRGINSDGHVANDVETEQIVNKPVTSPFFAPPSRYDTSASLRASPHFASYVVMRGSIPVFWTQDSTNMSPRPPIEISVVDPYFTAASRHFHDLFSAYGTPVIVLNLIKSKERQPRESKLLKVYTECIEQLNQFLPVDQNGQDHRIRHIAWDMSRASKSRHENVIAFLEQLAEETLQATDFFHSGPLPETFRRMEHPKNEPILLQQGIVRVNCVDCLDRTNAAQFVLGKAAFAYQLHALGLLKRPELSFDSDAINMLTEMYHDLGDTIALQYGGSALAHTTDTYRKINHWSSHSRDMLEGIRRYYANSFADADKQASIDLFLGQQSSDSAVSLPLNTASSDHALSLTSFLDTEEQMDTKLAYLRHFVNTDKGFWDGYYRPTLFTEYVLFDFNFIKFLSLSDMLY</sequence>